<dbReference type="Pfam" id="PF00083">
    <property type="entry name" value="Sugar_tr"/>
    <property type="match status" value="1"/>
</dbReference>
<keyword evidence="3 7" id="KW-0813">Transport</keyword>
<evidence type="ECO:0000256" key="7">
    <source>
        <dbReference type="RuleBase" id="RU003346"/>
    </source>
</evidence>
<evidence type="ECO:0000256" key="6">
    <source>
        <dbReference type="ARBA" id="ARBA00023136"/>
    </source>
</evidence>
<dbReference type="Gene3D" id="1.20.1250.20">
    <property type="entry name" value="MFS general substrate transporter like domains"/>
    <property type="match status" value="1"/>
</dbReference>
<dbReference type="FunFam" id="1.20.1250.20:FF:000078">
    <property type="entry name" value="MFS maltose transporter, putative"/>
    <property type="match status" value="1"/>
</dbReference>
<dbReference type="InterPro" id="IPR036259">
    <property type="entry name" value="MFS_trans_sf"/>
</dbReference>
<dbReference type="GO" id="GO:0005351">
    <property type="term" value="F:carbohydrate:proton symporter activity"/>
    <property type="evidence" value="ECO:0007669"/>
    <property type="project" value="TreeGrafter"/>
</dbReference>
<evidence type="ECO:0000256" key="2">
    <source>
        <dbReference type="ARBA" id="ARBA00010992"/>
    </source>
</evidence>
<proteinExistence type="inferred from homology"/>
<dbReference type="PROSITE" id="PS50850">
    <property type="entry name" value="MFS"/>
    <property type="match status" value="1"/>
</dbReference>
<evidence type="ECO:0000256" key="5">
    <source>
        <dbReference type="ARBA" id="ARBA00022989"/>
    </source>
</evidence>
<feature type="domain" description="Major facilitator superfamily (MFS) profile" evidence="9">
    <location>
        <begin position="75"/>
        <end position="517"/>
    </location>
</feature>
<evidence type="ECO:0000259" key="9">
    <source>
        <dbReference type="PROSITE" id="PS50850"/>
    </source>
</evidence>
<feature type="transmembrane region" description="Helical" evidence="8">
    <location>
        <begin position="118"/>
        <end position="140"/>
    </location>
</feature>
<comment type="subcellular location">
    <subcellularLocation>
        <location evidence="1">Membrane</location>
        <topology evidence="1">Multi-pass membrane protein</topology>
    </subcellularLocation>
</comment>
<feature type="transmembrane region" description="Helical" evidence="8">
    <location>
        <begin position="427"/>
        <end position="448"/>
    </location>
</feature>
<feature type="transmembrane region" description="Helical" evidence="8">
    <location>
        <begin position="494"/>
        <end position="511"/>
    </location>
</feature>
<protein>
    <recommendedName>
        <fullName evidence="9">Major facilitator superfamily (MFS) profile domain-containing protein</fullName>
    </recommendedName>
</protein>
<keyword evidence="4 8" id="KW-0812">Transmembrane</keyword>
<reference evidence="10 11" key="1">
    <citation type="submission" date="2015-01" db="EMBL/GenBank/DDBJ databases">
        <title>The Genome Sequence of Exophiala sideris CBS121828.</title>
        <authorList>
            <consortium name="The Broad Institute Genomics Platform"/>
            <person name="Cuomo C."/>
            <person name="de Hoog S."/>
            <person name="Gorbushina A."/>
            <person name="Stielow B."/>
            <person name="Teixiera M."/>
            <person name="Abouelleil A."/>
            <person name="Chapman S.B."/>
            <person name="Priest M."/>
            <person name="Young S.K."/>
            <person name="Wortman J."/>
            <person name="Nusbaum C."/>
            <person name="Birren B."/>
        </authorList>
    </citation>
    <scope>NUCLEOTIDE SEQUENCE [LARGE SCALE GENOMIC DNA]</scope>
    <source>
        <strain evidence="10 11">CBS 121828</strain>
    </source>
</reference>
<dbReference type="PANTHER" id="PTHR48022">
    <property type="entry name" value="PLASTIDIC GLUCOSE TRANSPORTER 4"/>
    <property type="match status" value="1"/>
</dbReference>
<feature type="transmembrane region" description="Helical" evidence="8">
    <location>
        <begin position="72"/>
        <end position="98"/>
    </location>
</feature>
<dbReference type="InterPro" id="IPR005828">
    <property type="entry name" value="MFS_sugar_transport-like"/>
</dbReference>
<gene>
    <name evidence="10" type="ORF">PV11_03515</name>
</gene>
<evidence type="ECO:0000256" key="8">
    <source>
        <dbReference type="SAM" id="Phobius"/>
    </source>
</evidence>
<feature type="transmembrane region" description="Helical" evidence="8">
    <location>
        <begin position="460"/>
        <end position="482"/>
    </location>
</feature>
<keyword evidence="5 8" id="KW-1133">Transmembrane helix</keyword>
<evidence type="ECO:0000256" key="3">
    <source>
        <dbReference type="ARBA" id="ARBA00022448"/>
    </source>
</evidence>
<accession>A0A0D1Z343</accession>
<evidence type="ECO:0000256" key="4">
    <source>
        <dbReference type="ARBA" id="ARBA00022692"/>
    </source>
</evidence>
<feature type="transmembrane region" description="Helical" evidence="8">
    <location>
        <begin position="240"/>
        <end position="263"/>
    </location>
</feature>
<evidence type="ECO:0000313" key="10">
    <source>
        <dbReference type="EMBL" id="KIV81323.1"/>
    </source>
</evidence>
<sequence length="561" mass="62653">MDQVSPIHSQMPAPGKEDPALALEEIEQGAYTYNNISKDSAHWLQLTRDAKQATADEHSMTAWEGLRAYKKAVFWSFCFSLTIIMDGYDTAFLGSLYAQPAFQRDFGKPYGDGSKYQVTAGWQTMLNILGFVATLIGVFLDGYLSDIFGRKKVALGALLVVNGTIFCQFFAGSLPVLLVGRMLSSVPFGIFAASVNTYAAEVCPVVLRGYLTTYVCLCWILGQFVSSGVTYSVANMTSHWAYRIPFAVQWAWPLPIFSVLLFCPESPWWLVRKGRYEEAERTVKRLCSGRHADRAKQTVAMMIHTNQLEKEVDVGASYLDCFRGVDLRRTEIACIAYGIQALIGSPLQGYTTYFFEQAGLPTSEAFKLNIGNNALSVVGTMLAWPLLSYVGRRSIFMYGLLCMTILYFVIGFVSLSKSGGAAWTQSVLLMIYLFVYSPSVAATLYTIVGEMGSTRLRGKTVALARATAYLVDIAIYPIPAYALNPTAWDWEGKTAFFFGGLCVPCLVWVFFRLPETGKRTFEELDILFERRVPARKFASTKIDAYHAYDEFVQELRVKETH</sequence>
<dbReference type="Proteomes" id="UP000053599">
    <property type="component" value="Unassembled WGS sequence"/>
</dbReference>
<evidence type="ECO:0000313" key="11">
    <source>
        <dbReference type="Proteomes" id="UP000053599"/>
    </source>
</evidence>
<dbReference type="InterPro" id="IPR003663">
    <property type="entry name" value="Sugar/inositol_transpt"/>
</dbReference>
<feature type="transmembrane region" description="Helical" evidence="8">
    <location>
        <begin position="177"/>
        <end position="199"/>
    </location>
</feature>
<feature type="transmembrane region" description="Helical" evidence="8">
    <location>
        <begin position="152"/>
        <end position="171"/>
    </location>
</feature>
<name>A0A0D1Z343_9EURO</name>
<dbReference type="SUPFAM" id="SSF103473">
    <property type="entry name" value="MFS general substrate transporter"/>
    <property type="match status" value="1"/>
</dbReference>
<dbReference type="PANTHER" id="PTHR48022:SF5">
    <property type="entry name" value="ALPHA-GLUCOSIDES PERMEASE MPH2-RELATED"/>
    <property type="match status" value="1"/>
</dbReference>
<keyword evidence="6 8" id="KW-0472">Membrane</keyword>
<dbReference type="InterPro" id="IPR050360">
    <property type="entry name" value="MFS_Sugar_Transporters"/>
</dbReference>
<feature type="transmembrane region" description="Helical" evidence="8">
    <location>
        <begin position="395"/>
        <end position="415"/>
    </location>
</feature>
<dbReference type="GO" id="GO:0016020">
    <property type="term" value="C:membrane"/>
    <property type="evidence" value="ECO:0007669"/>
    <property type="project" value="UniProtKB-SubCell"/>
</dbReference>
<dbReference type="OrthoDB" id="6612291at2759"/>
<dbReference type="AlphaFoldDB" id="A0A0D1Z343"/>
<dbReference type="HOGENOM" id="CLU_001265_11_5_1"/>
<dbReference type="InterPro" id="IPR020846">
    <property type="entry name" value="MFS_dom"/>
</dbReference>
<dbReference type="NCBIfam" id="TIGR00879">
    <property type="entry name" value="SP"/>
    <property type="match status" value="1"/>
</dbReference>
<evidence type="ECO:0000256" key="1">
    <source>
        <dbReference type="ARBA" id="ARBA00004141"/>
    </source>
</evidence>
<dbReference type="EMBL" id="KN846952">
    <property type="protein sequence ID" value="KIV81323.1"/>
    <property type="molecule type" value="Genomic_DNA"/>
</dbReference>
<organism evidence="10 11">
    <name type="scientific">Exophiala sideris</name>
    <dbReference type="NCBI Taxonomy" id="1016849"/>
    <lineage>
        <taxon>Eukaryota</taxon>
        <taxon>Fungi</taxon>
        <taxon>Dikarya</taxon>
        <taxon>Ascomycota</taxon>
        <taxon>Pezizomycotina</taxon>
        <taxon>Eurotiomycetes</taxon>
        <taxon>Chaetothyriomycetidae</taxon>
        <taxon>Chaetothyriales</taxon>
        <taxon>Herpotrichiellaceae</taxon>
        <taxon>Exophiala</taxon>
    </lineage>
</organism>
<feature type="transmembrane region" description="Helical" evidence="8">
    <location>
        <begin position="211"/>
        <end position="234"/>
    </location>
</feature>
<comment type="similarity">
    <text evidence="2 7">Belongs to the major facilitator superfamily. Sugar transporter (TC 2.A.1.1) family.</text>
</comment>